<proteinExistence type="predicted"/>
<dbReference type="InterPro" id="IPR001460">
    <property type="entry name" value="PCN-bd_Tpept"/>
</dbReference>
<evidence type="ECO:0000313" key="5">
    <source>
        <dbReference type="Proteomes" id="UP000315226"/>
    </source>
</evidence>
<sequence length="493" mass="52321">MIRYIRRAAALCLVLLVALLVNAARVMVFEAEELDDNPANRRIAIERYAEPRGEIAVDGKPVTGSRDSGQQLRWERTYRQGPLYAPVTGYASQTYGTTLVEHAEDSVLGGTDPMLAPLPLWNDLTRGRQPGGDVLTTVRAPMQEAAYRGLDGKRGAVVAVEPSSGRILALVSSPSYDPGVLSGTGTKVKDSWKRLNSSPNQPMLNRALRQTYPPGSTFKIVTAAAALDAGAVRDVDAPTDTPDPFVLPGTRQVLPNEAKGCGDASLAYAIQWSCNTVMAGLGVEVGLTGMVDAVERFGFNDTGLRVPSWVAKSNFDREMSPDQLALSSIGQFDTTATPLQMAMVAAAVANNGEIARPYLVDRTTTSGGTTVDRTGRRTYRQAMNPSTAMRLQRLMVKAVEEGTGTNAAIPGAVVGGKTGTAQHGFGNTGTPYAWFIAWAQAEGTAQPAVAVAVVVEDAEASRTDISGGGSAAPIARRVMEEALRLEAEARGER</sequence>
<keyword evidence="5" id="KW-1185">Reference proteome</keyword>
<feature type="signal peptide" evidence="1">
    <location>
        <begin position="1"/>
        <end position="23"/>
    </location>
</feature>
<dbReference type="Gene3D" id="3.90.1310.10">
    <property type="entry name" value="Penicillin-binding protein 2a (Domain 2)"/>
    <property type="match status" value="1"/>
</dbReference>
<dbReference type="GO" id="GO:0071555">
    <property type="term" value="P:cell wall organization"/>
    <property type="evidence" value="ECO:0007669"/>
    <property type="project" value="TreeGrafter"/>
</dbReference>
<gene>
    <name evidence="4" type="ORF">SGA01_54530</name>
</gene>
<dbReference type="PANTHER" id="PTHR30627">
    <property type="entry name" value="PEPTIDOGLYCAN D,D-TRANSPEPTIDASE"/>
    <property type="match status" value="1"/>
</dbReference>
<name>A0A4Y3RS33_9ACTN</name>
<reference evidence="4 5" key="1">
    <citation type="submission" date="2019-06" db="EMBL/GenBank/DDBJ databases">
        <title>Whole genome shotgun sequence of Streptomyces gardneri NBRC 12865.</title>
        <authorList>
            <person name="Hosoyama A."/>
            <person name="Uohara A."/>
            <person name="Ohji S."/>
            <person name="Ichikawa N."/>
        </authorList>
    </citation>
    <scope>NUCLEOTIDE SEQUENCE [LARGE SCALE GENOMIC DNA]</scope>
    <source>
        <strain evidence="4 5">NBRC 12865</strain>
    </source>
</reference>
<evidence type="ECO:0000259" key="3">
    <source>
        <dbReference type="Pfam" id="PF21922"/>
    </source>
</evidence>
<keyword evidence="1" id="KW-0732">Signal</keyword>
<dbReference type="GO" id="GO:0008658">
    <property type="term" value="F:penicillin binding"/>
    <property type="evidence" value="ECO:0007669"/>
    <property type="project" value="InterPro"/>
</dbReference>
<dbReference type="RefSeq" id="WP_141299246.1">
    <property type="nucleotide sequence ID" value="NZ_BJMN01000037.1"/>
</dbReference>
<feature type="domain" description="Penicillin binding protein A dimerisation" evidence="3">
    <location>
        <begin position="52"/>
        <end position="134"/>
    </location>
</feature>
<dbReference type="Pfam" id="PF00905">
    <property type="entry name" value="Transpeptidase"/>
    <property type="match status" value="1"/>
</dbReference>
<dbReference type="InterPro" id="IPR050515">
    <property type="entry name" value="Beta-lactam/transpept"/>
</dbReference>
<dbReference type="InterPro" id="IPR054120">
    <property type="entry name" value="PBPA_dimer"/>
</dbReference>
<dbReference type="PANTHER" id="PTHR30627:SF24">
    <property type="entry name" value="PENICILLIN-BINDING PROTEIN 4B"/>
    <property type="match status" value="1"/>
</dbReference>
<dbReference type="GO" id="GO:0071972">
    <property type="term" value="F:peptidoglycan L,D-transpeptidase activity"/>
    <property type="evidence" value="ECO:0007669"/>
    <property type="project" value="TreeGrafter"/>
</dbReference>
<dbReference type="InterPro" id="IPR012338">
    <property type="entry name" value="Beta-lactam/transpept-like"/>
</dbReference>
<feature type="domain" description="Penicillin-binding protein transpeptidase" evidence="2">
    <location>
        <begin position="155"/>
        <end position="480"/>
    </location>
</feature>
<dbReference type="Pfam" id="PF21922">
    <property type="entry name" value="PBP_dimer_2"/>
    <property type="match status" value="1"/>
</dbReference>
<dbReference type="GO" id="GO:0005886">
    <property type="term" value="C:plasma membrane"/>
    <property type="evidence" value="ECO:0007669"/>
    <property type="project" value="TreeGrafter"/>
</dbReference>
<evidence type="ECO:0000256" key="1">
    <source>
        <dbReference type="SAM" id="SignalP"/>
    </source>
</evidence>
<dbReference type="EMBL" id="BJMN01000037">
    <property type="protein sequence ID" value="GEB59848.1"/>
    <property type="molecule type" value="Genomic_DNA"/>
</dbReference>
<dbReference type="AlphaFoldDB" id="A0A4Y3RS33"/>
<dbReference type="SUPFAM" id="SSF56601">
    <property type="entry name" value="beta-lactamase/transpeptidase-like"/>
    <property type="match status" value="1"/>
</dbReference>
<dbReference type="OrthoDB" id="9766847at2"/>
<organism evidence="4 5">
    <name type="scientific">Streptomyces gardneri</name>
    <dbReference type="NCBI Taxonomy" id="66892"/>
    <lineage>
        <taxon>Bacteria</taxon>
        <taxon>Bacillati</taxon>
        <taxon>Actinomycetota</taxon>
        <taxon>Actinomycetes</taxon>
        <taxon>Kitasatosporales</taxon>
        <taxon>Streptomycetaceae</taxon>
        <taxon>Streptomyces</taxon>
    </lineage>
</organism>
<comment type="caution">
    <text evidence="4">The sequence shown here is derived from an EMBL/GenBank/DDBJ whole genome shotgun (WGS) entry which is preliminary data.</text>
</comment>
<evidence type="ECO:0000313" key="4">
    <source>
        <dbReference type="EMBL" id="GEB59848.1"/>
    </source>
</evidence>
<accession>A0A4Y3RS33</accession>
<protein>
    <submittedName>
        <fullName evidence="4">Penicillin-binding protein</fullName>
    </submittedName>
</protein>
<feature type="chain" id="PRO_5039092926" evidence="1">
    <location>
        <begin position="24"/>
        <end position="493"/>
    </location>
</feature>
<evidence type="ECO:0000259" key="2">
    <source>
        <dbReference type="Pfam" id="PF00905"/>
    </source>
</evidence>
<dbReference type="Gene3D" id="3.40.710.10">
    <property type="entry name" value="DD-peptidase/beta-lactamase superfamily"/>
    <property type="match status" value="1"/>
</dbReference>
<dbReference type="Proteomes" id="UP000315226">
    <property type="component" value="Unassembled WGS sequence"/>
</dbReference>